<dbReference type="Proteomes" id="UP000189443">
    <property type="component" value="Chromosome"/>
</dbReference>
<sequence>MTEPREPRLLPWSGLEGKPCYLITDGNGGPLSRLADTTESTQLGMGAELLGHARALLPDAPHGELRFLAERLAEALADALRVAESRGRRLRGLN</sequence>
<dbReference type="KEGG" id="spac:B1H29_20940"/>
<organism evidence="1 2">
    <name type="scientific">Streptomyces pactum</name>
    <dbReference type="NCBI Taxonomy" id="68249"/>
    <lineage>
        <taxon>Bacteria</taxon>
        <taxon>Bacillati</taxon>
        <taxon>Actinomycetota</taxon>
        <taxon>Actinomycetes</taxon>
        <taxon>Kitasatosporales</taxon>
        <taxon>Streptomycetaceae</taxon>
        <taxon>Streptomyces</taxon>
    </lineage>
</organism>
<proteinExistence type="predicted"/>
<dbReference type="AlphaFoldDB" id="A0A1S6JBC7"/>
<evidence type="ECO:0000313" key="2">
    <source>
        <dbReference type="Proteomes" id="UP000189443"/>
    </source>
</evidence>
<name>A0A1S6JBC7_9ACTN</name>
<dbReference type="EMBL" id="CP019724">
    <property type="protein sequence ID" value="AQS69048.1"/>
    <property type="molecule type" value="Genomic_DNA"/>
</dbReference>
<reference evidence="1 2" key="1">
    <citation type="submission" date="2017-02" db="EMBL/GenBank/DDBJ databases">
        <title>Streptomyces pactum ACT12 Genome sequencing and assembly.</title>
        <authorList>
            <person name="Xue Q."/>
            <person name="Yan X."/>
            <person name="Jia L."/>
            <person name="Yan H."/>
        </authorList>
    </citation>
    <scope>NUCLEOTIDE SEQUENCE [LARGE SCALE GENOMIC DNA]</scope>
    <source>
        <strain evidence="1 2">ACT12</strain>
    </source>
</reference>
<accession>A0A1S6JBC7</accession>
<dbReference type="OrthoDB" id="4320909at2"/>
<keyword evidence="2" id="KW-1185">Reference proteome</keyword>
<gene>
    <name evidence="1" type="ORF">B1H29_20940</name>
</gene>
<dbReference type="RefSeq" id="WP_055417478.1">
    <property type="nucleotide sequence ID" value="NZ_CP019724.1"/>
</dbReference>
<protein>
    <submittedName>
        <fullName evidence="1">Uncharacterized protein</fullName>
    </submittedName>
</protein>
<evidence type="ECO:0000313" key="1">
    <source>
        <dbReference type="EMBL" id="AQS69048.1"/>
    </source>
</evidence>